<dbReference type="Proteomes" id="UP000191612">
    <property type="component" value="Unassembled WGS sequence"/>
</dbReference>
<reference evidence="2" key="1">
    <citation type="journal article" date="2017" name="Nat. Microbiol.">
        <title>Global analysis of biosynthetic gene clusters reveals vast potential of secondary metabolite production in Penicillium species.</title>
        <authorList>
            <person name="Nielsen J.C."/>
            <person name="Grijseels S."/>
            <person name="Prigent S."/>
            <person name="Ji B."/>
            <person name="Dainat J."/>
            <person name="Nielsen K.F."/>
            <person name="Frisvad J.C."/>
            <person name="Workman M."/>
            <person name="Nielsen J."/>
        </authorList>
    </citation>
    <scope>NUCLEOTIDE SEQUENCE [LARGE SCALE GENOMIC DNA]</scope>
    <source>
        <strain evidence="2">IBT 29525</strain>
    </source>
</reference>
<keyword evidence="2" id="KW-1185">Reference proteome</keyword>
<gene>
    <name evidence="1" type="ORF">PENSOL_c047G01272</name>
</gene>
<accession>A0A1V6QRX8</accession>
<proteinExistence type="predicted"/>
<evidence type="ECO:0000313" key="2">
    <source>
        <dbReference type="Proteomes" id="UP000191612"/>
    </source>
</evidence>
<comment type="caution">
    <text evidence="1">The sequence shown here is derived from an EMBL/GenBank/DDBJ whole genome shotgun (WGS) entry which is preliminary data.</text>
</comment>
<protein>
    <submittedName>
        <fullName evidence="1">Uncharacterized protein</fullName>
    </submittedName>
</protein>
<evidence type="ECO:0000313" key="1">
    <source>
        <dbReference type="EMBL" id="OQD91931.1"/>
    </source>
</evidence>
<dbReference type="EMBL" id="MDYO01000047">
    <property type="protein sequence ID" value="OQD91931.1"/>
    <property type="molecule type" value="Genomic_DNA"/>
</dbReference>
<dbReference type="AlphaFoldDB" id="A0A1V6QRX8"/>
<organism evidence="1 2">
    <name type="scientific">Penicillium solitum</name>
    <dbReference type="NCBI Taxonomy" id="60172"/>
    <lineage>
        <taxon>Eukaryota</taxon>
        <taxon>Fungi</taxon>
        <taxon>Dikarya</taxon>
        <taxon>Ascomycota</taxon>
        <taxon>Pezizomycotina</taxon>
        <taxon>Eurotiomycetes</taxon>
        <taxon>Eurotiomycetidae</taxon>
        <taxon>Eurotiales</taxon>
        <taxon>Aspergillaceae</taxon>
        <taxon>Penicillium</taxon>
    </lineage>
</organism>
<sequence length="84" mass="9371">MTVGAKFVNLPPFNHRDVLLVDLLFCRLCSKHVPACAAMLQFLQARRIFRFPLGLVSRAGLEGRALCSDPSIFATLMELLLIQV</sequence>
<name>A0A1V6QRX8_9EURO</name>